<dbReference type="InterPro" id="IPR043129">
    <property type="entry name" value="ATPase_NBD"/>
</dbReference>
<dbReference type="PANTHER" id="PTHR18964:SF149">
    <property type="entry name" value="BIFUNCTIONAL UDP-N-ACETYLGLUCOSAMINE 2-EPIMERASE_N-ACETYLMANNOSAMINE KINASE"/>
    <property type="match status" value="1"/>
</dbReference>
<protein>
    <recommendedName>
        <fullName evidence="3">Glucokinase</fullName>
        <ecNumber evidence="2">2.7.1.2</ecNumber>
    </recommendedName>
    <alternativeName>
        <fullName evidence="8">Glucose kinase</fullName>
    </alternativeName>
</protein>
<gene>
    <name evidence="9" type="ORF">KTH90_00025</name>
</gene>
<dbReference type="InterPro" id="IPR049874">
    <property type="entry name" value="ROK_cs"/>
</dbReference>
<proteinExistence type="inferred from homology"/>
<keyword evidence="5" id="KW-0547">Nucleotide-binding</keyword>
<evidence type="ECO:0000313" key="10">
    <source>
        <dbReference type="Proteomes" id="UP001314681"/>
    </source>
</evidence>
<dbReference type="InterPro" id="IPR004654">
    <property type="entry name" value="ROK_glcA"/>
</dbReference>
<evidence type="ECO:0000256" key="1">
    <source>
        <dbReference type="ARBA" id="ARBA00006479"/>
    </source>
</evidence>
<evidence type="ECO:0000256" key="5">
    <source>
        <dbReference type="ARBA" id="ARBA00022741"/>
    </source>
</evidence>
<dbReference type="SUPFAM" id="SSF53067">
    <property type="entry name" value="Actin-like ATPase domain"/>
    <property type="match status" value="1"/>
</dbReference>
<keyword evidence="7" id="KW-0067">ATP-binding</keyword>
<keyword evidence="6" id="KW-0418">Kinase</keyword>
<evidence type="ECO:0000256" key="3">
    <source>
        <dbReference type="ARBA" id="ARBA00014701"/>
    </source>
</evidence>
<evidence type="ECO:0000256" key="7">
    <source>
        <dbReference type="ARBA" id="ARBA00022840"/>
    </source>
</evidence>
<dbReference type="EMBL" id="JAHQCX010000001">
    <property type="protein sequence ID" value="MBU9724389.1"/>
    <property type="molecule type" value="Genomic_DNA"/>
</dbReference>
<dbReference type="Proteomes" id="UP001314681">
    <property type="component" value="Unassembled WGS sequence"/>
</dbReference>
<keyword evidence="4 9" id="KW-0808">Transferase</keyword>
<keyword evidence="10" id="KW-1185">Reference proteome</keyword>
<reference evidence="9 10" key="1">
    <citation type="submission" date="2021-06" db="EMBL/GenBank/DDBJ databases">
        <title>Description of novel taxa of the family Lachnospiraceae.</title>
        <authorList>
            <person name="Chaplin A.V."/>
            <person name="Sokolova S.R."/>
            <person name="Pikina A.P."/>
            <person name="Korzhanova M."/>
            <person name="Belova V."/>
            <person name="Korostin D."/>
            <person name="Efimov B.A."/>
        </authorList>
    </citation>
    <scope>NUCLEOTIDE SEQUENCE [LARGE SCALE GENOMIC DNA]</scope>
    <source>
        <strain evidence="9 10">ASD4241</strain>
    </source>
</reference>
<evidence type="ECO:0000256" key="6">
    <source>
        <dbReference type="ARBA" id="ARBA00022777"/>
    </source>
</evidence>
<dbReference type="Gene3D" id="3.30.420.40">
    <property type="match status" value="2"/>
</dbReference>
<dbReference type="InterPro" id="IPR000600">
    <property type="entry name" value="ROK"/>
</dbReference>
<name>A0ABS6K0K7_9FIRM</name>
<comment type="caution">
    <text evidence="9">The sequence shown here is derived from an EMBL/GenBank/DDBJ whole genome shotgun (WGS) entry which is preliminary data.</text>
</comment>
<dbReference type="PANTHER" id="PTHR18964">
    <property type="entry name" value="ROK (REPRESSOR, ORF, KINASE) FAMILY"/>
    <property type="match status" value="1"/>
</dbReference>
<accession>A0ABS6K0K7</accession>
<dbReference type="NCBIfam" id="TIGR00744">
    <property type="entry name" value="ROK_glcA_fam"/>
    <property type="match status" value="1"/>
</dbReference>
<evidence type="ECO:0000256" key="2">
    <source>
        <dbReference type="ARBA" id="ARBA00012323"/>
    </source>
</evidence>
<dbReference type="PROSITE" id="PS01125">
    <property type="entry name" value="ROK"/>
    <property type="match status" value="1"/>
</dbReference>
<organism evidence="9 10">
    <name type="scientific">Diplocloster modestus</name>
    <dbReference type="NCBI Taxonomy" id="2850322"/>
    <lineage>
        <taxon>Bacteria</taxon>
        <taxon>Bacillati</taxon>
        <taxon>Bacillota</taxon>
        <taxon>Clostridia</taxon>
        <taxon>Lachnospirales</taxon>
        <taxon>Lachnospiraceae</taxon>
        <taxon>Diplocloster</taxon>
    </lineage>
</organism>
<dbReference type="Pfam" id="PF00480">
    <property type="entry name" value="ROK"/>
    <property type="match status" value="1"/>
</dbReference>
<evidence type="ECO:0000256" key="4">
    <source>
        <dbReference type="ARBA" id="ARBA00022679"/>
    </source>
</evidence>
<sequence>MNGKRRKEMFCFGVDIGGTTIKLGLFDLQGDVLDKWEIPTRKEDEGKNILPDAARAVLSKMNERSLSKEDVAGIGVGVPGPVKEDGTVETAVNLGWDYMDVQGTMQKETGLPVKVSNDANVAALGEAWVGGAKGCKDVILATLGTGVGGGLITNGKIITGAHGAGGEIGHMHLIDDFPHACNCGNYGCLEQVASATGITYLAEKALADSQEASVLRDRKVSAKAVFDAVKENDALAIATAEQFGKYLGKALAMIAAVTDPEVIVIGGGVSKAGTVLLDFVEKNFQVYAFSSCRKATFALAELGNDAGIFGAAKMALDTYASK</sequence>
<evidence type="ECO:0000256" key="8">
    <source>
        <dbReference type="ARBA" id="ARBA00032386"/>
    </source>
</evidence>
<dbReference type="GO" id="GO:0004340">
    <property type="term" value="F:glucokinase activity"/>
    <property type="evidence" value="ECO:0007669"/>
    <property type="project" value="UniProtKB-EC"/>
</dbReference>
<comment type="similarity">
    <text evidence="1">Belongs to the ROK (NagC/XylR) family.</text>
</comment>
<evidence type="ECO:0000313" key="9">
    <source>
        <dbReference type="EMBL" id="MBU9724389.1"/>
    </source>
</evidence>
<dbReference type="EC" id="2.7.1.2" evidence="2"/>